<reference evidence="2" key="1">
    <citation type="submission" date="2019-07" db="EMBL/GenBank/DDBJ databases">
        <title>Chitinimonas sp. nov., isolated from Ny-Alesund, arctica soil.</title>
        <authorList>
            <person name="Xu Q."/>
            <person name="Peng F."/>
        </authorList>
    </citation>
    <scope>NUCLEOTIDE SEQUENCE [LARGE SCALE GENOMIC DNA]</scope>
    <source>
        <strain evidence="2">R3-44</strain>
    </source>
</reference>
<dbReference type="AlphaFoldDB" id="A0A516SHH6"/>
<dbReference type="KEGG" id="cari:FNU76_15200"/>
<dbReference type="RefSeq" id="WP_144278985.1">
    <property type="nucleotide sequence ID" value="NZ_CP041730.1"/>
</dbReference>
<organism evidence="1 2">
    <name type="scientific">Chitinimonas arctica</name>
    <dbReference type="NCBI Taxonomy" id="2594795"/>
    <lineage>
        <taxon>Bacteria</taxon>
        <taxon>Pseudomonadati</taxon>
        <taxon>Pseudomonadota</taxon>
        <taxon>Betaproteobacteria</taxon>
        <taxon>Neisseriales</taxon>
        <taxon>Chitinibacteraceae</taxon>
        <taxon>Chitinimonas</taxon>
    </lineage>
</organism>
<protein>
    <submittedName>
        <fullName evidence="1">Uncharacterized protein</fullName>
    </submittedName>
</protein>
<accession>A0A516SHH6</accession>
<name>A0A516SHH6_9NEIS</name>
<gene>
    <name evidence="1" type="ORF">FNU76_15200</name>
</gene>
<evidence type="ECO:0000313" key="1">
    <source>
        <dbReference type="EMBL" id="QDQ27592.1"/>
    </source>
</evidence>
<keyword evidence="2" id="KW-1185">Reference proteome</keyword>
<dbReference type="Proteomes" id="UP000317550">
    <property type="component" value="Chromosome"/>
</dbReference>
<evidence type="ECO:0000313" key="2">
    <source>
        <dbReference type="Proteomes" id="UP000317550"/>
    </source>
</evidence>
<dbReference type="EMBL" id="CP041730">
    <property type="protein sequence ID" value="QDQ27592.1"/>
    <property type="molecule type" value="Genomic_DNA"/>
</dbReference>
<sequence>MTTINRNKLSQDRFKIIGESLKTEDLSTAQDRATSEGILVRIQDFFSKYLLGGKFHRELKIKENNIKILVHKLHQATKDFKGISTPEALHRFMSNTSIMLDSVKGLNLLPDKSQLKLTCEDGIISLGLYGEQGKKYPPIELMQLKDHQGLSPHVSKNLQSNPPKWLSDPSSTLTVLSGENKASVITRLYKWAGAQTSDNTRSEYMLMLDSSSSINCWYLEKTSDGTPNPEHALAAIEELKKPSATGDSLLSAEEIEQFRKTGGIAADKLITIGSRIELAHLKAYYNSIAKHPTS</sequence>
<proteinExistence type="predicted"/>